<comment type="caution">
    <text evidence="2">The sequence shown here is derived from an EMBL/GenBank/DDBJ whole genome shotgun (WGS) entry which is preliminary data.</text>
</comment>
<gene>
    <name evidence="2" type="ORF">TASIC1_0003075100</name>
</gene>
<accession>A0A6V8QPC5</accession>
<dbReference type="OrthoDB" id="4893160at2759"/>
<sequence length="117" mass="13227">MVPTPQNTTTDKEDVQNFLAAHPEVLVGRDALREERAKIGGDDANTFAIYNKPVSSIVLVQEFDADTKERVFAVALVDDEQAEEYYRKYEDKDEPSDQSNGDATQQRQFLFERAPTA</sequence>
<protein>
    <submittedName>
        <fullName evidence="2">Uncharacterized protein</fullName>
    </submittedName>
</protein>
<organism evidence="2 3">
    <name type="scientific">Trichoderma asperellum</name>
    <name type="common">Filamentous fungus</name>
    <dbReference type="NCBI Taxonomy" id="101201"/>
    <lineage>
        <taxon>Eukaryota</taxon>
        <taxon>Fungi</taxon>
        <taxon>Dikarya</taxon>
        <taxon>Ascomycota</taxon>
        <taxon>Pezizomycotina</taxon>
        <taxon>Sordariomycetes</taxon>
        <taxon>Hypocreomycetidae</taxon>
        <taxon>Hypocreales</taxon>
        <taxon>Hypocreaceae</taxon>
        <taxon>Trichoderma</taxon>
    </lineage>
</organism>
<dbReference type="AlphaFoldDB" id="A0A6V8QPC5"/>
<evidence type="ECO:0000313" key="3">
    <source>
        <dbReference type="Proteomes" id="UP000517252"/>
    </source>
</evidence>
<feature type="region of interest" description="Disordered" evidence="1">
    <location>
        <begin position="88"/>
        <end position="117"/>
    </location>
</feature>
<dbReference type="Proteomes" id="UP000517252">
    <property type="component" value="Unassembled WGS sequence"/>
</dbReference>
<evidence type="ECO:0000313" key="2">
    <source>
        <dbReference type="EMBL" id="GFP54371.1"/>
    </source>
</evidence>
<name>A0A6V8QPC5_TRIAP</name>
<dbReference type="EMBL" id="BLZH01000003">
    <property type="protein sequence ID" value="GFP54371.1"/>
    <property type="molecule type" value="Genomic_DNA"/>
</dbReference>
<reference evidence="2 3" key="1">
    <citation type="submission" date="2020-07" db="EMBL/GenBank/DDBJ databases">
        <title>Trichoderma asperellum IC-1 whole genome shotgun sequence.</title>
        <authorList>
            <person name="Kanamasa S."/>
            <person name="Takahashi H."/>
        </authorList>
    </citation>
    <scope>NUCLEOTIDE SEQUENCE [LARGE SCALE GENOMIC DNA]</scope>
    <source>
        <strain evidence="2 3">IC-1</strain>
    </source>
</reference>
<evidence type="ECO:0000256" key="1">
    <source>
        <dbReference type="SAM" id="MobiDB-lite"/>
    </source>
</evidence>
<feature type="compositionally biased region" description="Polar residues" evidence="1">
    <location>
        <begin position="97"/>
        <end position="108"/>
    </location>
</feature>
<proteinExistence type="predicted"/>